<comment type="similarity">
    <text evidence="1">Belongs to the Skp family.</text>
</comment>
<dbReference type="EMBL" id="BMGL01000007">
    <property type="protein sequence ID" value="GGE12975.1"/>
    <property type="molecule type" value="Genomic_DNA"/>
</dbReference>
<dbReference type="InterPro" id="IPR005632">
    <property type="entry name" value="Chaperone_Skp"/>
</dbReference>
<protein>
    <recommendedName>
        <fullName evidence="6">Periplasmic chaperone for outer membrane proteins Skp</fullName>
    </recommendedName>
</protein>
<accession>A0A916ZT63</accession>
<keyword evidence="2" id="KW-0732">Signal</keyword>
<dbReference type="Gene3D" id="3.30.910.20">
    <property type="entry name" value="Skp domain"/>
    <property type="match status" value="1"/>
</dbReference>
<evidence type="ECO:0000313" key="5">
    <source>
        <dbReference type="Proteomes" id="UP000599688"/>
    </source>
</evidence>
<sequence>MDNYFSIKFKNIIVIVLTSLLFIACTQEKTAYVNNTELIQSYEKMKNAKKEFERRNEKLSKRLDSVANNFQQQVVKYQQGFEGMKQNEREKEEERLINLRQKIEEQQQQESSALEIESKEKANQLIEEVRKKVEKYGEENNYTYIFGSNESANILYAKRGKDITLEVIEYVNQ</sequence>
<evidence type="ECO:0000313" key="4">
    <source>
        <dbReference type="EMBL" id="GGE12975.1"/>
    </source>
</evidence>
<dbReference type="Pfam" id="PF03938">
    <property type="entry name" value="OmpH"/>
    <property type="match status" value="1"/>
</dbReference>
<dbReference type="AlphaFoldDB" id="A0A916ZT63"/>
<dbReference type="PANTHER" id="PTHR35089:SF1">
    <property type="entry name" value="CHAPERONE PROTEIN SKP"/>
    <property type="match status" value="1"/>
</dbReference>
<evidence type="ECO:0000256" key="1">
    <source>
        <dbReference type="ARBA" id="ARBA00009091"/>
    </source>
</evidence>
<dbReference type="SUPFAM" id="SSF111384">
    <property type="entry name" value="OmpH-like"/>
    <property type="match status" value="1"/>
</dbReference>
<dbReference type="GO" id="GO:0005829">
    <property type="term" value="C:cytosol"/>
    <property type="evidence" value="ECO:0007669"/>
    <property type="project" value="TreeGrafter"/>
</dbReference>
<evidence type="ECO:0000256" key="2">
    <source>
        <dbReference type="ARBA" id="ARBA00022729"/>
    </source>
</evidence>
<dbReference type="InterPro" id="IPR024930">
    <property type="entry name" value="Skp_dom_sf"/>
</dbReference>
<proteinExistence type="inferred from homology"/>
<name>A0A916ZT63_9FLAO</name>
<dbReference type="GO" id="GO:0051082">
    <property type="term" value="F:unfolded protein binding"/>
    <property type="evidence" value="ECO:0007669"/>
    <property type="project" value="InterPro"/>
</dbReference>
<keyword evidence="3" id="KW-0175">Coiled coil</keyword>
<dbReference type="PANTHER" id="PTHR35089">
    <property type="entry name" value="CHAPERONE PROTEIN SKP"/>
    <property type="match status" value="1"/>
</dbReference>
<evidence type="ECO:0008006" key="6">
    <source>
        <dbReference type="Google" id="ProtNLM"/>
    </source>
</evidence>
<evidence type="ECO:0000256" key="3">
    <source>
        <dbReference type="SAM" id="Coils"/>
    </source>
</evidence>
<dbReference type="Proteomes" id="UP000599688">
    <property type="component" value="Unassembled WGS sequence"/>
</dbReference>
<dbReference type="GO" id="GO:0050821">
    <property type="term" value="P:protein stabilization"/>
    <property type="evidence" value="ECO:0007669"/>
    <property type="project" value="TreeGrafter"/>
</dbReference>
<organism evidence="4 5">
    <name type="scientific">Psychroflexus salis</name>
    <dbReference type="NCBI Taxonomy" id="1526574"/>
    <lineage>
        <taxon>Bacteria</taxon>
        <taxon>Pseudomonadati</taxon>
        <taxon>Bacteroidota</taxon>
        <taxon>Flavobacteriia</taxon>
        <taxon>Flavobacteriales</taxon>
        <taxon>Flavobacteriaceae</taxon>
        <taxon>Psychroflexus</taxon>
    </lineage>
</organism>
<comment type="caution">
    <text evidence="4">The sequence shown here is derived from an EMBL/GenBank/DDBJ whole genome shotgun (WGS) entry which is preliminary data.</text>
</comment>
<gene>
    <name evidence="4" type="ORF">GCM10010831_13030</name>
</gene>
<feature type="coiled-coil region" evidence="3">
    <location>
        <begin position="35"/>
        <end position="139"/>
    </location>
</feature>
<reference evidence="4 5" key="1">
    <citation type="journal article" date="2014" name="Int. J. Syst. Evol. Microbiol.">
        <title>Complete genome sequence of Corynebacterium casei LMG S-19264T (=DSM 44701T), isolated from a smear-ripened cheese.</title>
        <authorList>
            <consortium name="US DOE Joint Genome Institute (JGI-PGF)"/>
            <person name="Walter F."/>
            <person name="Albersmeier A."/>
            <person name="Kalinowski J."/>
            <person name="Ruckert C."/>
        </authorList>
    </citation>
    <scope>NUCLEOTIDE SEQUENCE [LARGE SCALE GENOMIC DNA]</scope>
    <source>
        <strain evidence="4 5">CGMCC 1.12925</strain>
    </source>
</reference>
<keyword evidence="5" id="KW-1185">Reference proteome</keyword>
<dbReference type="SMART" id="SM00935">
    <property type="entry name" value="OmpH"/>
    <property type="match status" value="1"/>
</dbReference>